<evidence type="ECO:0000313" key="3">
    <source>
        <dbReference type="Proteomes" id="UP000823388"/>
    </source>
</evidence>
<gene>
    <name evidence="2" type="ORF">PVAP13_1KG483000</name>
</gene>
<dbReference type="InterPro" id="IPR055411">
    <property type="entry name" value="LRR_FXL15/At3g58940/PEG3-like"/>
</dbReference>
<dbReference type="AlphaFoldDB" id="A0A8T0XMH2"/>
<dbReference type="Pfam" id="PF24758">
    <property type="entry name" value="LRR_At5g56370"/>
    <property type="match status" value="1"/>
</dbReference>
<organism evidence="2 3">
    <name type="scientific">Panicum virgatum</name>
    <name type="common">Blackwell switchgrass</name>
    <dbReference type="NCBI Taxonomy" id="38727"/>
    <lineage>
        <taxon>Eukaryota</taxon>
        <taxon>Viridiplantae</taxon>
        <taxon>Streptophyta</taxon>
        <taxon>Embryophyta</taxon>
        <taxon>Tracheophyta</taxon>
        <taxon>Spermatophyta</taxon>
        <taxon>Magnoliopsida</taxon>
        <taxon>Liliopsida</taxon>
        <taxon>Poales</taxon>
        <taxon>Poaceae</taxon>
        <taxon>PACMAD clade</taxon>
        <taxon>Panicoideae</taxon>
        <taxon>Panicodae</taxon>
        <taxon>Paniceae</taxon>
        <taxon>Panicinae</taxon>
        <taxon>Panicum</taxon>
        <taxon>Panicum sect. Hiantes</taxon>
    </lineage>
</organism>
<keyword evidence="3" id="KW-1185">Reference proteome</keyword>
<reference evidence="2" key="1">
    <citation type="submission" date="2020-05" db="EMBL/GenBank/DDBJ databases">
        <title>WGS assembly of Panicum virgatum.</title>
        <authorList>
            <person name="Lovell J.T."/>
            <person name="Jenkins J."/>
            <person name="Shu S."/>
            <person name="Juenger T.E."/>
            <person name="Schmutz J."/>
        </authorList>
    </citation>
    <scope>NUCLEOTIDE SEQUENCE</scope>
    <source>
        <strain evidence="2">AP13</strain>
    </source>
</reference>
<name>A0A8T0XMH2_PANVG</name>
<dbReference type="EMBL" id="CM029037">
    <property type="protein sequence ID" value="KAG2661100.1"/>
    <property type="molecule type" value="Genomic_DNA"/>
</dbReference>
<protein>
    <recommendedName>
        <fullName evidence="1">F-box/LRR-repeat protein 15/At3g58940/PEG3-like LRR domain-containing protein</fullName>
    </recommendedName>
</protein>
<evidence type="ECO:0000259" key="1">
    <source>
        <dbReference type="Pfam" id="PF24758"/>
    </source>
</evidence>
<feature type="domain" description="F-box/LRR-repeat protein 15/At3g58940/PEG3-like LRR" evidence="1">
    <location>
        <begin position="12"/>
        <end position="71"/>
    </location>
</feature>
<dbReference type="Proteomes" id="UP000823388">
    <property type="component" value="Chromosome 1K"/>
</dbReference>
<comment type="caution">
    <text evidence="2">The sequence shown here is derived from an EMBL/GenBank/DDBJ whole genome shotgun (WGS) entry which is preliminary data.</text>
</comment>
<evidence type="ECO:0000313" key="2">
    <source>
        <dbReference type="EMBL" id="KAG2661100.1"/>
    </source>
</evidence>
<accession>A0A8T0XMH2</accession>
<sequence length="89" mass="9922">MSFFVLASWVSGISSTASTSLLLRRRLANGLRAPLNSMKILAITVTFSSKENMESVMNLLKCFPFLETLHIQSRLNTLSRRPPSYTSSP</sequence>
<proteinExistence type="predicted"/>